<feature type="region of interest" description="Disordered" evidence="1">
    <location>
        <begin position="1"/>
        <end position="30"/>
    </location>
</feature>
<dbReference type="AlphaFoldDB" id="A0A8J3VCZ7"/>
<name>A0A8J3VCZ7_9ACTN</name>
<proteinExistence type="predicted"/>
<sequence>MMPEILSQRAAGPAFRGKSGDPRELPKSRGSVDAAIWRRRRRLREWISPYDVRSSIELARHERAAHRTRTGISTINVHPRSIRRRTAMLNLERESESAYGCLCHLGYPGACARERNRTSTVTVVQAELHLQLALLAHPSPEGRGSGGYPSR</sequence>
<reference evidence="2" key="1">
    <citation type="submission" date="2021-01" db="EMBL/GenBank/DDBJ databases">
        <title>Whole genome shotgun sequence of Planotetraspora thailandica NBRC 104271.</title>
        <authorList>
            <person name="Komaki H."/>
            <person name="Tamura T."/>
        </authorList>
    </citation>
    <scope>NUCLEOTIDE SEQUENCE</scope>
    <source>
        <strain evidence="2">NBRC 104271</strain>
    </source>
</reference>
<feature type="compositionally biased region" description="Basic and acidic residues" evidence="1">
    <location>
        <begin position="18"/>
        <end position="27"/>
    </location>
</feature>
<comment type="caution">
    <text evidence="2">The sequence shown here is derived from an EMBL/GenBank/DDBJ whole genome shotgun (WGS) entry which is preliminary data.</text>
</comment>
<keyword evidence="3" id="KW-1185">Reference proteome</keyword>
<organism evidence="2 3">
    <name type="scientific">Planotetraspora thailandica</name>
    <dbReference type="NCBI Taxonomy" id="487172"/>
    <lineage>
        <taxon>Bacteria</taxon>
        <taxon>Bacillati</taxon>
        <taxon>Actinomycetota</taxon>
        <taxon>Actinomycetes</taxon>
        <taxon>Streptosporangiales</taxon>
        <taxon>Streptosporangiaceae</taxon>
        <taxon>Planotetraspora</taxon>
    </lineage>
</organism>
<evidence type="ECO:0000313" key="3">
    <source>
        <dbReference type="Proteomes" id="UP000605992"/>
    </source>
</evidence>
<accession>A0A8J3VCZ7</accession>
<dbReference type="Proteomes" id="UP000605992">
    <property type="component" value="Unassembled WGS sequence"/>
</dbReference>
<evidence type="ECO:0000313" key="2">
    <source>
        <dbReference type="EMBL" id="GII55260.1"/>
    </source>
</evidence>
<dbReference type="EMBL" id="BOOR01000025">
    <property type="protein sequence ID" value="GII55260.1"/>
    <property type="molecule type" value="Genomic_DNA"/>
</dbReference>
<protein>
    <submittedName>
        <fullName evidence="2">Uncharacterized protein</fullName>
    </submittedName>
</protein>
<evidence type="ECO:0000256" key="1">
    <source>
        <dbReference type="SAM" id="MobiDB-lite"/>
    </source>
</evidence>
<gene>
    <name evidence="2" type="ORF">Pth03_36490</name>
</gene>